<dbReference type="EMBL" id="RKMF01000009">
    <property type="protein sequence ID" value="ROZ63028.1"/>
    <property type="molecule type" value="Genomic_DNA"/>
</dbReference>
<evidence type="ECO:0000313" key="2">
    <source>
        <dbReference type="Proteomes" id="UP000270616"/>
    </source>
</evidence>
<protein>
    <submittedName>
        <fullName evidence="1">Uncharacterized protein</fullName>
    </submittedName>
</protein>
<dbReference type="RefSeq" id="WP_123825247.1">
    <property type="nucleotide sequence ID" value="NZ_RKMF01000009.1"/>
</dbReference>
<keyword evidence="2" id="KW-1185">Reference proteome</keyword>
<name>A0A3N3ZTC4_9MICC</name>
<evidence type="ECO:0000313" key="1">
    <source>
        <dbReference type="EMBL" id="ROZ63028.1"/>
    </source>
</evidence>
<dbReference type="Proteomes" id="UP000270616">
    <property type="component" value="Unassembled WGS sequence"/>
</dbReference>
<dbReference type="AlphaFoldDB" id="A0A3N3ZTC4"/>
<proteinExistence type="predicted"/>
<accession>A0A3N3ZTC4</accession>
<sequence>MSEIQSNTTRDGQGVSRRTVVRNVMWTTPVVVAATAAPAYAASPSEELGLQGWVSVAKSCSSTTQGSVVTIDATSGRYPDRGLWVIGGDGDSTVTSASLTVYLSSSLGTIPWSARAGNTGWSVPVVDASAPRRAGYTAYTTRYSGTWRHDPANNVLLSVGQPRFSGRLPSYTACAQDLSVYSYRKATVDGRTYEIRRGPVYI</sequence>
<gene>
    <name evidence="1" type="ORF">EDL96_07925</name>
</gene>
<reference evidence="1 2" key="1">
    <citation type="submission" date="2018-10" db="EMBL/GenBank/DDBJ databases">
        <title>Kocuria sp. M5W7-7, whole genome shotgun sequence.</title>
        <authorList>
            <person name="Tuo L."/>
        </authorList>
    </citation>
    <scope>NUCLEOTIDE SEQUENCE [LARGE SCALE GENOMIC DNA]</scope>
    <source>
        <strain evidence="1 2">M5W7-7</strain>
    </source>
</reference>
<organism evidence="1 2">
    <name type="scientific">Kocuria soli</name>
    <dbReference type="NCBI Taxonomy" id="2485125"/>
    <lineage>
        <taxon>Bacteria</taxon>
        <taxon>Bacillati</taxon>
        <taxon>Actinomycetota</taxon>
        <taxon>Actinomycetes</taxon>
        <taxon>Micrococcales</taxon>
        <taxon>Micrococcaceae</taxon>
        <taxon>Kocuria</taxon>
    </lineage>
</organism>
<comment type="caution">
    <text evidence="1">The sequence shown here is derived from an EMBL/GenBank/DDBJ whole genome shotgun (WGS) entry which is preliminary data.</text>
</comment>
<dbReference type="OrthoDB" id="5122585at2"/>
<dbReference type="InterPro" id="IPR006311">
    <property type="entry name" value="TAT_signal"/>
</dbReference>
<dbReference type="PROSITE" id="PS51318">
    <property type="entry name" value="TAT"/>
    <property type="match status" value="1"/>
</dbReference>